<evidence type="ECO:0000256" key="2">
    <source>
        <dbReference type="ARBA" id="ARBA00023445"/>
    </source>
</evidence>
<keyword evidence="1" id="KW-0560">Oxidoreductase</keyword>
<dbReference type="EMBL" id="JARKIE010000084">
    <property type="protein sequence ID" value="KAJ7687810.1"/>
    <property type="molecule type" value="Genomic_DNA"/>
</dbReference>
<feature type="domain" description="NAD-dependent epimerase/dehydratase" evidence="3">
    <location>
        <begin position="5"/>
        <end position="240"/>
    </location>
</feature>
<comment type="caution">
    <text evidence="4">The sequence shown here is derived from an EMBL/GenBank/DDBJ whole genome shotgun (WGS) entry which is preliminary data.</text>
</comment>
<dbReference type="PANTHER" id="PTHR10366:SF564">
    <property type="entry name" value="STEROL-4-ALPHA-CARBOXYLATE 3-DEHYDROGENASE, DECARBOXYLATING"/>
    <property type="match status" value="1"/>
</dbReference>
<keyword evidence="5" id="KW-1185">Reference proteome</keyword>
<dbReference type="InterPro" id="IPR001509">
    <property type="entry name" value="Epimerase_deHydtase"/>
</dbReference>
<proteinExistence type="inferred from homology"/>
<dbReference type="PANTHER" id="PTHR10366">
    <property type="entry name" value="NAD DEPENDENT EPIMERASE/DEHYDRATASE"/>
    <property type="match status" value="1"/>
</dbReference>
<dbReference type="Gene3D" id="3.40.50.720">
    <property type="entry name" value="NAD(P)-binding Rossmann-like Domain"/>
    <property type="match status" value="1"/>
</dbReference>
<evidence type="ECO:0000313" key="4">
    <source>
        <dbReference type="EMBL" id="KAJ7687810.1"/>
    </source>
</evidence>
<dbReference type="Pfam" id="PF01370">
    <property type="entry name" value="Epimerase"/>
    <property type="match status" value="1"/>
</dbReference>
<evidence type="ECO:0000256" key="1">
    <source>
        <dbReference type="ARBA" id="ARBA00023002"/>
    </source>
</evidence>
<evidence type="ECO:0000259" key="3">
    <source>
        <dbReference type="Pfam" id="PF01370"/>
    </source>
</evidence>
<dbReference type="InterPro" id="IPR036291">
    <property type="entry name" value="NAD(P)-bd_dom_sf"/>
</dbReference>
<dbReference type="Proteomes" id="UP001221757">
    <property type="component" value="Unassembled WGS sequence"/>
</dbReference>
<organism evidence="4 5">
    <name type="scientific">Mycena rosella</name>
    <name type="common">Pink bonnet</name>
    <name type="synonym">Agaricus rosellus</name>
    <dbReference type="NCBI Taxonomy" id="1033263"/>
    <lineage>
        <taxon>Eukaryota</taxon>
        <taxon>Fungi</taxon>
        <taxon>Dikarya</taxon>
        <taxon>Basidiomycota</taxon>
        <taxon>Agaricomycotina</taxon>
        <taxon>Agaricomycetes</taxon>
        <taxon>Agaricomycetidae</taxon>
        <taxon>Agaricales</taxon>
        <taxon>Marasmiineae</taxon>
        <taxon>Mycenaceae</taxon>
        <taxon>Mycena</taxon>
    </lineage>
</organism>
<evidence type="ECO:0000313" key="5">
    <source>
        <dbReference type="Proteomes" id="UP001221757"/>
    </source>
</evidence>
<dbReference type="GO" id="GO:0016616">
    <property type="term" value="F:oxidoreductase activity, acting on the CH-OH group of donors, NAD or NADP as acceptor"/>
    <property type="evidence" value="ECO:0007669"/>
    <property type="project" value="TreeGrafter"/>
</dbReference>
<accession>A0AAD7DC16</accession>
<reference evidence="4" key="1">
    <citation type="submission" date="2023-03" db="EMBL/GenBank/DDBJ databases">
        <title>Massive genome expansion in bonnet fungi (Mycena s.s.) driven by repeated elements and novel gene families across ecological guilds.</title>
        <authorList>
            <consortium name="Lawrence Berkeley National Laboratory"/>
            <person name="Harder C.B."/>
            <person name="Miyauchi S."/>
            <person name="Viragh M."/>
            <person name="Kuo A."/>
            <person name="Thoen E."/>
            <person name="Andreopoulos B."/>
            <person name="Lu D."/>
            <person name="Skrede I."/>
            <person name="Drula E."/>
            <person name="Henrissat B."/>
            <person name="Morin E."/>
            <person name="Kohler A."/>
            <person name="Barry K."/>
            <person name="LaButti K."/>
            <person name="Morin E."/>
            <person name="Salamov A."/>
            <person name="Lipzen A."/>
            <person name="Mereny Z."/>
            <person name="Hegedus B."/>
            <person name="Baldrian P."/>
            <person name="Stursova M."/>
            <person name="Weitz H."/>
            <person name="Taylor A."/>
            <person name="Grigoriev I.V."/>
            <person name="Nagy L.G."/>
            <person name="Martin F."/>
            <person name="Kauserud H."/>
        </authorList>
    </citation>
    <scope>NUCLEOTIDE SEQUENCE</scope>
    <source>
        <strain evidence="4">CBHHK067</strain>
    </source>
</reference>
<dbReference type="InterPro" id="IPR050425">
    <property type="entry name" value="NAD(P)_dehydrat-like"/>
</dbReference>
<sequence>MSALIFVTGASGFLGSHVVLQLLAKGYRVRAAARGAKADHLKSSYATYGDRFETVKITDISHDQFPEALVGVDAVIHLASPLPGRAEPAALLAAAVEGTLNVMVQAEKAGVKRMVVTSSIATVMNPKESYTDQDWSPVTREIALTGGNEMVTYGASKKFAEIALWEWADKHPHVEVTTLNPPFFYGPFTSHFPLPAPDFGALSTDALFYNLLFPDGVFPSKTRYIDVRDVAQAHVRALNSRPTAEVGRKRIPLSSPSGWPFQQTLDFLAAQRPALKDRLITATPVAQPFDVLPIDLGRVELVLGMKVADFHTTEQTTLDTVDALLEAENRWRSAGHAIKTPPTF</sequence>
<protein>
    <recommendedName>
        <fullName evidence="3">NAD-dependent epimerase/dehydratase domain-containing protein</fullName>
    </recommendedName>
</protein>
<dbReference type="SUPFAM" id="SSF51735">
    <property type="entry name" value="NAD(P)-binding Rossmann-fold domains"/>
    <property type="match status" value="1"/>
</dbReference>
<name>A0AAD7DC16_MYCRO</name>
<comment type="similarity">
    <text evidence="2">Belongs to the NAD(P)-dependent epimerase/dehydratase family. Dihydroflavonol-4-reductase subfamily.</text>
</comment>
<gene>
    <name evidence="4" type="ORF">B0H17DRAFT_984483</name>
</gene>
<dbReference type="AlphaFoldDB" id="A0AAD7DC16"/>